<dbReference type="Proteomes" id="UP000180175">
    <property type="component" value="Chromosome"/>
</dbReference>
<name>A0A1S2L6A7_9BACI</name>
<protein>
    <submittedName>
        <fullName evidence="1">Uncharacterized protein</fullName>
    </submittedName>
</protein>
<dbReference type="AlphaFoldDB" id="A0A1S2L6A7"/>
<dbReference type="OrthoDB" id="5456548at2"/>
<keyword evidence="3" id="KW-1185">Reference proteome</keyword>
<dbReference type="RefSeq" id="WP_071318813.1">
    <property type="nucleotide sequence ID" value="NZ_CP063356.2"/>
</dbReference>
<gene>
    <name evidence="2" type="ORF">AWH56_018190</name>
    <name evidence="1" type="ORF">AWH56_20440</name>
</gene>
<accession>A0A1S2L6A7</accession>
<reference evidence="2" key="4">
    <citation type="submission" date="2020-10" db="EMBL/GenBank/DDBJ databases">
        <authorList>
            <person name="Bassil N.M."/>
            <person name="Lloyd J.R."/>
        </authorList>
    </citation>
    <scope>NUCLEOTIDE SEQUENCE</scope>
    <source>
        <strain evidence="2">NB2006</strain>
    </source>
</reference>
<reference evidence="2 3" key="3">
    <citation type="journal article" date="2019" name="Int. J. Syst. Evol. Microbiol.">
        <title>Anaerobacillus isosaccharinicus sp. nov., an alkaliphilic bacterium which degrades isosaccharinic acid.</title>
        <authorList>
            <person name="Bassil N.M."/>
            <person name="Lloyd J.R."/>
        </authorList>
    </citation>
    <scope>NUCLEOTIDE SEQUENCE [LARGE SCALE GENOMIC DNA]</scope>
    <source>
        <strain evidence="2 3">NB2006</strain>
    </source>
</reference>
<sequence>MNFEYRLSGLGWADGFIEVNLQRHSFTISYLNDGLGDFLYALMELNSKCVPNDEVKSQTTCIWYAEPAGTKLEFNRTDEWLNIKVTSYEDIDLNINAKIEMDTSVLYDELLFIVIKEVDLLLKTHGIVGYRETWYEHDFPLSTFLKLKGYLISKNKYSITSFQEMGWELQKSELKEDINLLFKDL</sequence>
<evidence type="ECO:0000313" key="1">
    <source>
        <dbReference type="EMBL" id="OIJ07503.1"/>
    </source>
</evidence>
<organism evidence="1 3">
    <name type="scientific">Anaerobacillus isosaccharinicus</name>
    <dbReference type="NCBI Taxonomy" id="1532552"/>
    <lineage>
        <taxon>Bacteria</taxon>
        <taxon>Bacillati</taxon>
        <taxon>Bacillota</taxon>
        <taxon>Bacilli</taxon>
        <taxon>Bacillales</taxon>
        <taxon>Bacillaceae</taxon>
        <taxon>Anaerobacillus</taxon>
    </lineage>
</organism>
<reference evidence="1 3" key="1">
    <citation type="submission" date="2016-10" db="EMBL/GenBank/DDBJ databases">
        <title>Draft genome sequences of four alkaliphilic bacteria belonging to the Anaerobacillus genus.</title>
        <authorList>
            <person name="Bassil N.M."/>
            <person name="Lloyd J.R."/>
        </authorList>
    </citation>
    <scope>NUCLEOTIDE SEQUENCE [LARGE SCALE GENOMIC DNA]</scope>
    <source>
        <strain evidence="1 3">NB2006</strain>
    </source>
</reference>
<evidence type="ECO:0000313" key="2">
    <source>
        <dbReference type="EMBL" id="QOY34640.1"/>
    </source>
</evidence>
<reference evidence="2 3" key="2">
    <citation type="journal article" date="2017" name="Genome Announc.">
        <title>Draft Genome Sequences of Four Alkaliphilic Bacteria Belonging to the Anaerobacillus Genus.</title>
        <authorList>
            <person name="Bassil N.M."/>
            <person name="Lloyd J.R."/>
        </authorList>
    </citation>
    <scope>NUCLEOTIDE SEQUENCE [LARGE SCALE GENOMIC DNA]</scope>
    <source>
        <strain evidence="2 3">NB2006</strain>
    </source>
</reference>
<evidence type="ECO:0000313" key="3">
    <source>
        <dbReference type="Proteomes" id="UP000180175"/>
    </source>
</evidence>
<dbReference type="KEGG" id="aia:AWH56_018190"/>
<proteinExistence type="predicted"/>
<dbReference type="EMBL" id="CP063356">
    <property type="protein sequence ID" value="QOY34640.1"/>
    <property type="molecule type" value="Genomic_DNA"/>
</dbReference>
<dbReference type="EMBL" id="LQXD01000171">
    <property type="protein sequence ID" value="OIJ07503.1"/>
    <property type="molecule type" value="Genomic_DNA"/>
</dbReference>